<dbReference type="EMBL" id="CP071444">
    <property type="protein sequence ID" value="QSX09663.1"/>
    <property type="molecule type" value="Genomic_DNA"/>
</dbReference>
<reference evidence="2" key="1">
    <citation type="submission" date="2021-03" db="EMBL/GenBank/DDBJ databases">
        <title>Alkalibacter marinus sp. nov., isolated from tidal flat sediment.</title>
        <authorList>
            <person name="Namirimu T."/>
            <person name="Yang J.-A."/>
            <person name="Yang S.-H."/>
            <person name="Kim Y.-J."/>
            <person name="Kwon K.K."/>
        </authorList>
    </citation>
    <scope>NUCLEOTIDE SEQUENCE</scope>
    <source>
        <strain evidence="2">ES005</strain>
    </source>
</reference>
<evidence type="ECO:0000313" key="2">
    <source>
        <dbReference type="EMBL" id="QSX09663.1"/>
    </source>
</evidence>
<accession>A0A974XJP7</accession>
<evidence type="ECO:0000259" key="1">
    <source>
        <dbReference type="Pfam" id="PF00144"/>
    </source>
</evidence>
<dbReference type="AlphaFoldDB" id="A0A974XJP7"/>
<dbReference type="Pfam" id="PF00144">
    <property type="entry name" value="Beta-lactamase"/>
    <property type="match status" value="1"/>
</dbReference>
<evidence type="ECO:0000313" key="3">
    <source>
        <dbReference type="Proteomes" id="UP000663499"/>
    </source>
</evidence>
<dbReference type="KEGG" id="alka:J0B03_05385"/>
<protein>
    <submittedName>
        <fullName evidence="2">Beta-lactamase family protein</fullName>
    </submittedName>
</protein>
<dbReference type="InterPro" id="IPR050491">
    <property type="entry name" value="AmpC-like"/>
</dbReference>
<gene>
    <name evidence="2" type="ORF">J0B03_05385</name>
</gene>
<keyword evidence="3" id="KW-1185">Reference proteome</keyword>
<feature type="domain" description="Beta-lactamase-related" evidence="1">
    <location>
        <begin position="36"/>
        <end position="266"/>
    </location>
</feature>
<dbReference type="InterPro" id="IPR001466">
    <property type="entry name" value="Beta-lactam-related"/>
</dbReference>
<sequence>MIGIICLVVFPPWDGICAWITPLPDTVQEQVDDAISSGLDGIIVYVDEAGQPPAFYTAGWKDRDNQIPADPQSFFKIGSIGKLYDAVAVTKLVNDERLYLDKTLADYLPELAERIEYADQITLRMMVQHRSGIPNITDQPGYRWDSPPETNIEALALVLDMPADFKPDEKYSYSNTNYLLISEIIEKVLGYSNFQYIKEEILSPLGLENTFGSIRNVNLDDVMSGYYVGVESDFKQIDAGMVATAEDVGIFLRALNDGSLLNDNEQAVYSSIYVYGHTGWVLGYQSFARYHKDIDTVVVQFVNTTGGTPILPFFDTQGGTKVMVSEVVYDRIVRILRKEINLNE</sequence>
<dbReference type="InterPro" id="IPR012338">
    <property type="entry name" value="Beta-lactam/transpept-like"/>
</dbReference>
<dbReference type="PANTHER" id="PTHR46825">
    <property type="entry name" value="D-ALANYL-D-ALANINE-CARBOXYPEPTIDASE/ENDOPEPTIDASE AMPH"/>
    <property type="match status" value="1"/>
</dbReference>
<organism evidence="2 3">
    <name type="scientific">Alkalibacter rhizosphaerae</name>
    <dbReference type="NCBI Taxonomy" id="2815577"/>
    <lineage>
        <taxon>Bacteria</taxon>
        <taxon>Bacillati</taxon>
        <taxon>Bacillota</taxon>
        <taxon>Clostridia</taxon>
        <taxon>Eubacteriales</taxon>
        <taxon>Eubacteriaceae</taxon>
        <taxon>Alkalibacter</taxon>
    </lineage>
</organism>
<proteinExistence type="predicted"/>
<dbReference type="Gene3D" id="3.40.710.10">
    <property type="entry name" value="DD-peptidase/beta-lactamase superfamily"/>
    <property type="match status" value="1"/>
</dbReference>
<dbReference type="SUPFAM" id="SSF56601">
    <property type="entry name" value="beta-lactamase/transpeptidase-like"/>
    <property type="match status" value="1"/>
</dbReference>
<name>A0A974XJP7_9FIRM</name>
<dbReference type="Proteomes" id="UP000663499">
    <property type="component" value="Chromosome"/>
</dbReference>
<dbReference type="PANTHER" id="PTHR46825:SF9">
    <property type="entry name" value="BETA-LACTAMASE-RELATED DOMAIN-CONTAINING PROTEIN"/>
    <property type="match status" value="1"/>
</dbReference>